<name>A0A6J6SBX2_9ZZZZ</name>
<evidence type="ECO:0000313" key="10">
    <source>
        <dbReference type="EMBL" id="CAB4899126.1"/>
    </source>
</evidence>
<dbReference type="EMBL" id="CAEZYU010000011">
    <property type="protein sequence ID" value="CAB4732374.1"/>
    <property type="molecule type" value="Genomic_DNA"/>
</dbReference>
<evidence type="ECO:0000313" key="8">
    <source>
        <dbReference type="EMBL" id="CAB4554122.1"/>
    </source>
</evidence>
<dbReference type="InterPro" id="IPR032816">
    <property type="entry name" value="VTT_dom"/>
</dbReference>
<sequence>MSALLEALDPEKLIRSGGYILLFAIIFAESGLLIGFFLPGDSLLFIAGMASAGTLVHQAGADAIHLNIWVVLIGVFIAAVAGDQVGYAFGNKTGPALFKRPDSRFFKHEHLEKAQNFFDVHGPKAIVLARFVPVVRTFCPIVAGAGKMEYRVFLRYNLIGGLLWGVGVTLLGFFLGNIPIVRNNIEIALLMVVGISILPIAIEFLRSRSKSKSEVKV</sequence>
<comment type="subcellular location">
    <subcellularLocation>
        <location evidence="1">Cell membrane</location>
        <topology evidence="1">Multi-pass membrane protein</topology>
    </subcellularLocation>
</comment>
<dbReference type="InterPro" id="IPR032818">
    <property type="entry name" value="DedA-like"/>
</dbReference>
<evidence type="ECO:0000256" key="1">
    <source>
        <dbReference type="ARBA" id="ARBA00004651"/>
    </source>
</evidence>
<feature type="domain" description="VTT" evidence="7">
    <location>
        <begin position="39"/>
        <end position="172"/>
    </location>
</feature>
<proteinExistence type="predicted"/>
<dbReference type="GO" id="GO:0005886">
    <property type="term" value="C:plasma membrane"/>
    <property type="evidence" value="ECO:0007669"/>
    <property type="project" value="UniProtKB-SubCell"/>
</dbReference>
<dbReference type="EMBL" id="CAFBMG010000044">
    <property type="protein sequence ID" value="CAB4899126.1"/>
    <property type="molecule type" value="Genomic_DNA"/>
</dbReference>
<organism evidence="9">
    <name type="scientific">freshwater metagenome</name>
    <dbReference type="NCBI Taxonomy" id="449393"/>
    <lineage>
        <taxon>unclassified sequences</taxon>
        <taxon>metagenomes</taxon>
        <taxon>ecological metagenomes</taxon>
    </lineage>
</organism>
<reference evidence="9" key="1">
    <citation type="submission" date="2020-05" db="EMBL/GenBank/DDBJ databases">
        <authorList>
            <person name="Chiriac C."/>
            <person name="Salcher M."/>
            <person name="Ghai R."/>
            <person name="Kavagutti S V."/>
        </authorList>
    </citation>
    <scope>NUCLEOTIDE SEQUENCE</scope>
</reference>
<evidence type="ECO:0000256" key="4">
    <source>
        <dbReference type="ARBA" id="ARBA00022989"/>
    </source>
</evidence>
<feature type="transmembrane region" description="Helical" evidence="6">
    <location>
        <begin position="20"/>
        <end position="38"/>
    </location>
</feature>
<dbReference type="AlphaFoldDB" id="A0A6J6SBX2"/>
<keyword evidence="4 6" id="KW-1133">Transmembrane helix</keyword>
<dbReference type="Pfam" id="PF09335">
    <property type="entry name" value="VTT_dom"/>
    <property type="match status" value="1"/>
</dbReference>
<keyword evidence="5 6" id="KW-0472">Membrane</keyword>
<feature type="transmembrane region" description="Helical" evidence="6">
    <location>
        <begin position="66"/>
        <end position="90"/>
    </location>
</feature>
<keyword evidence="3 6" id="KW-0812">Transmembrane</keyword>
<dbReference type="PANTHER" id="PTHR30353">
    <property type="entry name" value="INNER MEMBRANE PROTEIN DEDA-RELATED"/>
    <property type="match status" value="1"/>
</dbReference>
<dbReference type="EMBL" id="CAEZSF010000239">
    <property type="protein sequence ID" value="CAB4554122.1"/>
    <property type="molecule type" value="Genomic_DNA"/>
</dbReference>
<evidence type="ECO:0000259" key="7">
    <source>
        <dbReference type="Pfam" id="PF09335"/>
    </source>
</evidence>
<evidence type="ECO:0000256" key="3">
    <source>
        <dbReference type="ARBA" id="ARBA00022692"/>
    </source>
</evidence>
<keyword evidence="2" id="KW-1003">Cell membrane</keyword>
<gene>
    <name evidence="8" type="ORF">UFOPK1358_01809</name>
    <name evidence="9" type="ORF">UFOPK2766_00402</name>
    <name evidence="10" type="ORF">UFOPK3519_00746</name>
</gene>
<protein>
    <submittedName>
        <fullName evidence="9">Unannotated protein</fullName>
    </submittedName>
</protein>
<feature type="transmembrane region" description="Helical" evidence="6">
    <location>
        <begin position="156"/>
        <end position="175"/>
    </location>
</feature>
<evidence type="ECO:0000256" key="6">
    <source>
        <dbReference type="SAM" id="Phobius"/>
    </source>
</evidence>
<evidence type="ECO:0000256" key="5">
    <source>
        <dbReference type="ARBA" id="ARBA00023136"/>
    </source>
</evidence>
<evidence type="ECO:0000256" key="2">
    <source>
        <dbReference type="ARBA" id="ARBA00022475"/>
    </source>
</evidence>
<feature type="transmembrane region" description="Helical" evidence="6">
    <location>
        <begin position="187"/>
        <end position="205"/>
    </location>
</feature>
<evidence type="ECO:0000313" key="9">
    <source>
        <dbReference type="EMBL" id="CAB4732374.1"/>
    </source>
</evidence>
<dbReference type="PANTHER" id="PTHR30353:SF0">
    <property type="entry name" value="TRANSMEMBRANE PROTEIN"/>
    <property type="match status" value="1"/>
</dbReference>
<accession>A0A6J6SBX2</accession>